<evidence type="ECO:0000256" key="5">
    <source>
        <dbReference type="ARBA" id="ARBA00022989"/>
    </source>
</evidence>
<evidence type="ECO:0000259" key="8">
    <source>
        <dbReference type="Pfam" id="PF04290"/>
    </source>
</evidence>
<keyword evidence="2 7" id="KW-0813">Transport</keyword>
<comment type="function">
    <text evidence="7">Part of the tripartite ATP-independent periplasmic (TRAP) transport system.</text>
</comment>
<reference evidence="9 10" key="1">
    <citation type="submission" date="2019-03" db="EMBL/GenBank/DDBJ databases">
        <title>Ruegeria lutea sp. nov., a novel strain, isolated from marine sediment, the Masan Bay, South Korea.</title>
        <authorList>
            <person name="Kim J."/>
            <person name="Kim D.-Y."/>
            <person name="Lee S.-S."/>
        </authorList>
    </citation>
    <scope>NUCLEOTIDE SEQUENCE [LARGE SCALE GENOMIC DNA]</scope>
    <source>
        <strain evidence="9 10">318-1</strain>
    </source>
</reference>
<evidence type="ECO:0000256" key="2">
    <source>
        <dbReference type="ARBA" id="ARBA00022448"/>
    </source>
</evidence>
<evidence type="ECO:0000256" key="6">
    <source>
        <dbReference type="ARBA" id="ARBA00023136"/>
    </source>
</evidence>
<dbReference type="GO" id="GO:0022857">
    <property type="term" value="F:transmembrane transporter activity"/>
    <property type="evidence" value="ECO:0007669"/>
    <property type="project" value="UniProtKB-UniRule"/>
</dbReference>
<gene>
    <name evidence="9" type="ORF">E1832_13390</name>
</gene>
<organism evidence="9 10">
    <name type="scientific">Antarcticimicrobium luteum</name>
    <dbReference type="NCBI Taxonomy" id="2547397"/>
    <lineage>
        <taxon>Bacteria</taxon>
        <taxon>Pseudomonadati</taxon>
        <taxon>Pseudomonadota</taxon>
        <taxon>Alphaproteobacteria</taxon>
        <taxon>Rhodobacterales</taxon>
        <taxon>Paracoccaceae</taxon>
        <taxon>Antarcticimicrobium</taxon>
    </lineage>
</organism>
<feature type="transmembrane region" description="Helical" evidence="7">
    <location>
        <begin position="90"/>
        <end position="108"/>
    </location>
</feature>
<dbReference type="Pfam" id="PF04290">
    <property type="entry name" value="DctQ"/>
    <property type="match status" value="1"/>
</dbReference>
<comment type="similarity">
    <text evidence="7">Belongs to the TRAP transporter small permease family.</text>
</comment>
<feature type="transmembrane region" description="Helical" evidence="7">
    <location>
        <begin position="52"/>
        <end position="70"/>
    </location>
</feature>
<protein>
    <recommendedName>
        <fullName evidence="7">TRAP transporter small permease protein</fullName>
    </recommendedName>
</protein>
<keyword evidence="7" id="KW-0997">Cell inner membrane</keyword>
<proteinExistence type="inferred from homology"/>
<keyword evidence="10" id="KW-1185">Reference proteome</keyword>
<feature type="transmembrane region" description="Helical" evidence="7">
    <location>
        <begin position="22"/>
        <end position="40"/>
    </location>
</feature>
<keyword evidence="3" id="KW-1003">Cell membrane</keyword>
<evidence type="ECO:0000256" key="7">
    <source>
        <dbReference type="RuleBase" id="RU369079"/>
    </source>
</evidence>
<evidence type="ECO:0000313" key="9">
    <source>
        <dbReference type="EMBL" id="TDK45654.1"/>
    </source>
</evidence>
<evidence type="ECO:0000256" key="3">
    <source>
        <dbReference type="ARBA" id="ARBA00022475"/>
    </source>
</evidence>
<keyword evidence="4 7" id="KW-0812">Transmembrane</keyword>
<dbReference type="GO" id="GO:0005886">
    <property type="term" value="C:plasma membrane"/>
    <property type="evidence" value="ECO:0007669"/>
    <property type="project" value="UniProtKB-SubCell"/>
</dbReference>
<sequence>MSSFRNTVTAVLVTAVRLPKGLAMAALMLLMVMTFFDILLRSTVNAPIEATTELSRILLMFVVFAAMPEVTLRGTHVAVDLLAPVLDRVGFARIEGLILIGSAVLMVWPDQKILTLAMRSKSYDDMTEFLHIPTYLPALCVFAFMVMTTACFAIAGLWLLLTGYSFGFERREAKEW</sequence>
<dbReference type="AlphaFoldDB" id="A0A4R5V1Q2"/>
<keyword evidence="5 7" id="KW-1133">Transmembrane helix</keyword>
<evidence type="ECO:0000313" key="10">
    <source>
        <dbReference type="Proteomes" id="UP000295301"/>
    </source>
</evidence>
<feature type="domain" description="Tripartite ATP-independent periplasmic transporters DctQ component" evidence="8">
    <location>
        <begin position="30"/>
        <end position="158"/>
    </location>
</feature>
<comment type="caution">
    <text evidence="9">The sequence shown here is derived from an EMBL/GenBank/DDBJ whole genome shotgun (WGS) entry which is preliminary data.</text>
</comment>
<evidence type="ECO:0000256" key="1">
    <source>
        <dbReference type="ARBA" id="ARBA00004651"/>
    </source>
</evidence>
<comment type="subcellular location">
    <subcellularLocation>
        <location evidence="7">Cell inner membrane</location>
        <topology evidence="7">Multi-pass membrane protein</topology>
    </subcellularLocation>
    <subcellularLocation>
        <location evidence="1">Cell membrane</location>
        <topology evidence="1">Multi-pass membrane protein</topology>
    </subcellularLocation>
</comment>
<dbReference type="OrthoDB" id="2877624at2"/>
<keyword evidence="6 7" id="KW-0472">Membrane</keyword>
<feature type="transmembrane region" description="Helical" evidence="7">
    <location>
        <begin position="129"/>
        <end position="161"/>
    </location>
</feature>
<dbReference type="Proteomes" id="UP000295301">
    <property type="component" value="Unassembled WGS sequence"/>
</dbReference>
<accession>A0A4R5V1Q2</accession>
<dbReference type="InterPro" id="IPR055348">
    <property type="entry name" value="DctQ"/>
</dbReference>
<name>A0A4R5V1Q2_9RHOB</name>
<comment type="subunit">
    <text evidence="7">The complex comprises the extracytoplasmic solute receptor protein and the two transmembrane proteins.</text>
</comment>
<dbReference type="EMBL" id="SMUV01000068">
    <property type="protein sequence ID" value="TDK45654.1"/>
    <property type="molecule type" value="Genomic_DNA"/>
</dbReference>
<evidence type="ECO:0000256" key="4">
    <source>
        <dbReference type="ARBA" id="ARBA00022692"/>
    </source>
</evidence>